<comment type="caution">
    <text evidence="2">The sequence shown here is derived from an EMBL/GenBank/DDBJ whole genome shotgun (WGS) entry which is preliminary data.</text>
</comment>
<keyword evidence="1" id="KW-0812">Transmembrane</keyword>
<dbReference type="AlphaFoldDB" id="A0A2D6YFL9"/>
<organism evidence="2 3">
    <name type="scientific">SAR324 cluster bacterium</name>
    <dbReference type="NCBI Taxonomy" id="2024889"/>
    <lineage>
        <taxon>Bacteria</taxon>
        <taxon>Deltaproteobacteria</taxon>
        <taxon>SAR324 cluster</taxon>
    </lineage>
</organism>
<name>A0A2D6YFL9_9DELT</name>
<sequence>MFARDDLEKVLTPGLGRNNWEDSLELRKIIERYAKDVARLSPKAKVLKRPKVAEIRLVGMELRFAPTPGLNKESIEGQVQLFEVSFEEGGPPPPMKWPLGWIAVIAALLLILSGMLIVIPLLQENDSKSTASQDVLCGTGRASMTYKSHLQQMLRELELYARSTPAGRNMSYSRSACEDPSGNVPKDEASLLRCVLQLRRTDSAFLQTRTSERAQFCVSQICANRLPEHQAFCRQF</sequence>
<feature type="transmembrane region" description="Helical" evidence="1">
    <location>
        <begin position="99"/>
        <end position="122"/>
    </location>
</feature>
<dbReference type="Proteomes" id="UP000226525">
    <property type="component" value="Unassembled WGS sequence"/>
</dbReference>
<proteinExistence type="predicted"/>
<evidence type="ECO:0000313" key="2">
    <source>
        <dbReference type="EMBL" id="MAH61963.1"/>
    </source>
</evidence>
<keyword evidence="1" id="KW-0472">Membrane</keyword>
<gene>
    <name evidence="2" type="ORF">CMN54_00650</name>
</gene>
<reference evidence="3" key="1">
    <citation type="submission" date="2017-09" db="EMBL/GenBank/DDBJ databases">
        <title>The Reconstruction of 2,631 Draft Metagenome-Assembled Genomes from the Global Oceans.</title>
        <authorList>
            <person name="Tully B.J."/>
            <person name="Graham E.D."/>
            <person name="Heidelberg J.F."/>
        </authorList>
    </citation>
    <scope>NUCLEOTIDE SEQUENCE [LARGE SCALE GENOMIC DNA]</scope>
</reference>
<dbReference type="EMBL" id="NZEX01000006">
    <property type="protein sequence ID" value="MAH61963.1"/>
    <property type="molecule type" value="Genomic_DNA"/>
</dbReference>
<protein>
    <submittedName>
        <fullName evidence="2">Uncharacterized protein</fullName>
    </submittedName>
</protein>
<evidence type="ECO:0000313" key="3">
    <source>
        <dbReference type="Proteomes" id="UP000226525"/>
    </source>
</evidence>
<accession>A0A2D6YFL9</accession>
<evidence type="ECO:0000256" key="1">
    <source>
        <dbReference type="SAM" id="Phobius"/>
    </source>
</evidence>
<keyword evidence="1" id="KW-1133">Transmembrane helix</keyword>